<protein>
    <submittedName>
        <fullName evidence="1">Uncharacterized protein</fullName>
    </submittedName>
</protein>
<dbReference type="EMBL" id="UINC01183981">
    <property type="protein sequence ID" value="SVD94985.1"/>
    <property type="molecule type" value="Genomic_DNA"/>
</dbReference>
<organism evidence="1">
    <name type="scientific">marine metagenome</name>
    <dbReference type="NCBI Taxonomy" id="408172"/>
    <lineage>
        <taxon>unclassified sequences</taxon>
        <taxon>metagenomes</taxon>
        <taxon>ecological metagenomes</taxon>
    </lineage>
</organism>
<evidence type="ECO:0000313" key="1">
    <source>
        <dbReference type="EMBL" id="SVD94985.1"/>
    </source>
</evidence>
<name>A0A382ZIS9_9ZZZZ</name>
<dbReference type="AlphaFoldDB" id="A0A382ZIS9"/>
<gene>
    <name evidence="1" type="ORF">METZ01_LOCUS447839</name>
</gene>
<reference evidence="1" key="1">
    <citation type="submission" date="2018-05" db="EMBL/GenBank/DDBJ databases">
        <authorList>
            <person name="Lanie J.A."/>
            <person name="Ng W.-L."/>
            <person name="Kazmierczak K.M."/>
            <person name="Andrzejewski T.M."/>
            <person name="Davidsen T.M."/>
            <person name="Wayne K.J."/>
            <person name="Tettelin H."/>
            <person name="Glass J.I."/>
            <person name="Rusch D."/>
            <person name="Podicherti R."/>
            <person name="Tsui H.-C.T."/>
            <person name="Winkler M.E."/>
        </authorList>
    </citation>
    <scope>NUCLEOTIDE SEQUENCE</scope>
</reference>
<sequence>MARPFGLFVDSGQFASSTSSQSDERRRRGVLSLCLLL</sequence>
<feature type="non-terminal residue" evidence="1">
    <location>
        <position position="37"/>
    </location>
</feature>
<accession>A0A382ZIS9</accession>
<proteinExistence type="predicted"/>